<evidence type="ECO:0008006" key="3">
    <source>
        <dbReference type="Google" id="ProtNLM"/>
    </source>
</evidence>
<protein>
    <recommendedName>
        <fullName evidence="3">DUF3168 domain-containing protein</fullName>
    </recommendedName>
</protein>
<dbReference type="AlphaFoldDB" id="A0A6G9YT72"/>
<dbReference type="RefSeq" id="WP_167478503.1">
    <property type="nucleotide sequence ID" value="NZ_CP046172.1"/>
</dbReference>
<name>A0A6G9YT72_9NOCA</name>
<keyword evidence="2" id="KW-1185">Reference proteome</keyword>
<accession>A0A6G9YT72</accession>
<dbReference type="Proteomes" id="UP000503540">
    <property type="component" value="Chromosome"/>
</dbReference>
<organism evidence="1 2">
    <name type="scientific">Nocardia arthritidis</name>
    <dbReference type="NCBI Taxonomy" id="228602"/>
    <lineage>
        <taxon>Bacteria</taxon>
        <taxon>Bacillati</taxon>
        <taxon>Actinomycetota</taxon>
        <taxon>Actinomycetes</taxon>
        <taxon>Mycobacteriales</taxon>
        <taxon>Nocardiaceae</taxon>
        <taxon>Nocardia</taxon>
    </lineage>
</organism>
<evidence type="ECO:0000313" key="1">
    <source>
        <dbReference type="EMBL" id="QIS16412.1"/>
    </source>
</evidence>
<dbReference type="KEGG" id="nah:F5544_43020"/>
<sequence>MVELVVFPDAESIVVSYLSAQLAVRGDKALVTRVIPDSPPSRMVRVKGFWGSDRGLVLASRLITVQCADVTPSGAADLAELCFAILRAARHDPTVPAIQGVDSVDAVTLDRSALRLPEPTPARPNYQFTVSLTLRGKPR</sequence>
<evidence type="ECO:0000313" key="2">
    <source>
        <dbReference type="Proteomes" id="UP000503540"/>
    </source>
</evidence>
<reference evidence="1 2" key="1">
    <citation type="journal article" date="2019" name="ACS Chem. Biol.">
        <title>Identification and Mobilization of a Cryptic Antibiotic Biosynthesis Gene Locus from a Human-Pathogenic Nocardia Isolate.</title>
        <authorList>
            <person name="Herisse M."/>
            <person name="Ishida K."/>
            <person name="Porter J.L."/>
            <person name="Howden B."/>
            <person name="Hertweck C."/>
            <person name="Stinear T.P."/>
            <person name="Pidot S.J."/>
        </authorList>
    </citation>
    <scope>NUCLEOTIDE SEQUENCE [LARGE SCALE GENOMIC DNA]</scope>
    <source>
        <strain evidence="1 2">AUSMDU00012717</strain>
    </source>
</reference>
<gene>
    <name evidence="1" type="ORF">F5544_43020</name>
</gene>
<dbReference type="EMBL" id="CP046172">
    <property type="protein sequence ID" value="QIS16412.1"/>
    <property type="molecule type" value="Genomic_DNA"/>
</dbReference>
<proteinExistence type="predicted"/>